<protein>
    <submittedName>
        <fullName evidence="1">Uncharacterized protein</fullName>
    </submittedName>
</protein>
<sequence>MEVQRDFLFATEIFKIELHNFNEVNDLLLNQYNSSQKFHQQNAQKNRFVSMEHIPAAQYILLRATAIVEALTKQTFQIDADNWWFNIINKGTAIETQNYSPGPVWSGIYYLSVPEKSGDLCFTHQRTHIKEPKITKSVKTFYYKYIGHNFKDHRYTPTPGMMYIFPSWLDHRTEVNNSSETAITISFNLRYQFAIL</sequence>
<proteinExistence type="predicted"/>
<name>A0A382VP44_9ZZZZ</name>
<dbReference type="AlphaFoldDB" id="A0A382VP44"/>
<organism evidence="1">
    <name type="scientific">marine metagenome</name>
    <dbReference type="NCBI Taxonomy" id="408172"/>
    <lineage>
        <taxon>unclassified sequences</taxon>
        <taxon>metagenomes</taxon>
        <taxon>ecological metagenomes</taxon>
    </lineage>
</organism>
<dbReference type="Gene3D" id="2.60.120.620">
    <property type="entry name" value="q2cbj1_9rhob like domain"/>
    <property type="match status" value="1"/>
</dbReference>
<dbReference type="InterPro" id="IPR012668">
    <property type="entry name" value="CHP02466"/>
</dbReference>
<evidence type="ECO:0000313" key="1">
    <source>
        <dbReference type="EMBL" id="SVD48263.1"/>
    </source>
</evidence>
<accession>A0A382VP44</accession>
<dbReference type="Pfam" id="PF13759">
    <property type="entry name" value="2OG-FeII_Oxy_5"/>
    <property type="match status" value="1"/>
</dbReference>
<reference evidence="1" key="1">
    <citation type="submission" date="2018-05" db="EMBL/GenBank/DDBJ databases">
        <authorList>
            <person name="Lanie J.A."/>
            <person name="Ng W.-L."/>
            <person name="Kazmierczak K.M."/>
            <person name="Andrzejewski T.M."/>
            <person name="Davidsen T.M."/>
            <person name="Wayne K.J."/>
            <person name="Tettelin H."/>
            <person name="Glass J.I."/>
            <person name="Rusch D."/>
            <person name="Podicherti R."/>
            <person name="Tsui H.-C.T."/>
            <person name="Winkler M.E."/>
        </authorList>
    </citation>
    <scope>NUCLEOTIDE SEQUENCE</scope>
</reference>
<gene>
    <name evidence="1" type="ORF">METZ01_LOCUS401117</name>
</gene>
<dbReference type="EMBL" id="UINC01153505">
    <property type="protein sequence ID" value="SVD48263.1"/>
    <property type="molecule type" value="Genomic_DNA"/>
</dbReference>